<protein>
    <submittedName>
        <fullName evidence="2">Uncharacterized protein</fullName>
    </submittedName>
</protein>
<name>A0ABQ5EL00_9ASTR</name>
<accession>A0ABQ5EL00</accession>
<reference evidence="2" key="2">
    <citation type="submission" date="2022-01" db="EMBL/GenBank/DDBJ databases">
        <authorList>
            <person name="Yamashiro T."/>
            <person name="Shiraishi A."/>
            <person name="Satake H."/>
            <person name="Nakayama K."/>
        </authorList>
    </citation>
    <scope>NUCLEOTIDE SEQUENCE</scope>
</reference>
<dbReference type="EMBL" id="BQNB010016421">
    <property type="protein sequence ID" value="GJT51595.1"/>
    <property type="molecule type" value="Genomic_DNA"/>
</dbReference>
<sequence>MSEPMPSIPTQSPFTYPIPNSSAGASPSFTQDDTSDSFIPEPTQPIPTFTHTAFSQPAFTQPDQPFFSQPAVHLTQPTQSNHTSQQYPNNVQSQQFQQFQTTTISANNATISSYLEKIVQQGNSPKRLGKDAKGNTIVHPPVSLDEHVAVQRENKVRTLLLQALPEDHMPDFHHFDDARDIWMAVKARFGGNEESKKMRKTMLKQQFIEFFVTEEEGLHKGYDRFQKILSQLNQVQARPDNDDINLKFLRSTFLHHVTIGFSIKNKSGLDSMSFDDLYNKLRSLELDVRNWTKMNYNNPATCQEFDKRKDKATNCHKVKTDEPNALVLSRIHGELVDHAAKSRLGIPPKHAVKTLESQKDWYHKTQIALEEKIRVLSANLENTTNTLNYTEKLHDQAHNEKKEWEVKYEATLARFDKWKESSKNLKKLINSSMSTRTKIGLGFQEYFGVDEVFDLSTPSVFYPDPVEKEVKPLYSTFVKAGEMHVVPPPITGTYMPSPYKSNIEETQVMNQFFRLRRPMHPVIQAQDQDHKDFPPAVESRHAIV</sequence>
<reference evidence="2" key="1">
    <citation type="journal article" date="2022" name="Int. J. Mol. Sci.">
        <title>Draft Genome of Tanacetum Coccineum: Genomic Comparison of Closely Related Tanacetum-Family Plants.</title>
        <authorList>
            <person name="Yamashiro T."/>
            <person name="Shiraishi A."/>
            <person name="Nakayama K."/>
            <person name="Satake H."/>
        </authorList>
    </citation>
    <scope>NUCLEOTIDE SEQUENCE</scope>
</reference>
<dbReference type="Proteomes" id="UP001151760">
    <property type="component" value="Unassembled WGS sequence"/>
</dbReference>
<evidence type="ECO:0000313" key="3">
    <source>
        <dbReference type="Proteomes" id="UP001151760"/>
    </source>
</evidence>
<feature type="compositionally biased region" description="Polar residues" evidence="1">
    <location>
        <begin position="8"/>
        <end position="32"/>
    </location>
</feature>
<gene>
    <name evidence="2" type="ORF">Tco_0977752</name>
</gene>
<proteinExistence type="predicted"/>
<comment type="caution">
    <text evidence="2">The sequence shown here is derived from an EMBL/GenBank/DDBJ whole genome shotgun (WGS) entry which is preliminary data.</text>
</comment>
<evidence type="ECO:0000256" key="1">
    <source>
        <dbReference type="SAM" id="MobiDB-lite"/>
    </source>
</evidence>
<feature type="region of interest" description="Disordered" evidence="1">
    <location>
        <begin position="1"/>
        <end position="41"/>
    </location>
</feature>
<evidence type="ECO:0000313" key="2">
    <source>
        <dbReference type="EMBL" id="GJT51595.1"/>
    </source>
</evidence>
<keyword evidence="3" id="KW-1185">Reference proteome</keyword>
<dbReference type="Pfam" id="PF14223">
    <property type="entry name" value="Retrotran_gag_2"/>
    <property type="match status" value="1"/>
</dbReference>
<organism evidence="2 3">
    <name type="scientific">Tanacetum coccineum</name>
    <dbReference type="NCBI Taxonomy" id="301880"/>
    <lineage>
        <taxon>Eukaryota</taxon>
        <taxon>Viridiplantae</taxon>
        <taxon>Streptophyta</taxon>
        <taxon>Embryophyta</taxon>
        <taxon>Tracheophyta</taxon>
        <taxon>Spermatophyta</taxon>
        <taxon>Magnoliopsida</taxon>
        <taxon>eudicotyledons</taxon>
        <taxon>Gunneridae</taxon>
        <taxon>Pentapetalae</taxon>
        <taxon>asterids</taxon>
        <taxon>campanulids</taxon>
        <taxon>Asterales</taxon>
        <taxon>Asteraceae</taxon>
        <taxon>Asteroideae</taxon>
        <taxon>Anthemideae</taxon>
        <taxon>Anthemidinae</taxon>
        <taxon>Tanacetum</taxon>
    </lineage>
</organism>